<feature type="compositionally biased region" description="Basic and acidic residues" evidence="1">
    <location>
        <begin position="207"/>
        <end position="216"/>
    </location>
</feature>
<sequence>MDSTLGGKPHSHEHGVLTLPKPQSHENHGLDGEGIMLRAKESDVPTSTRRTHPLGPSRRFGRLLLAPHRTNTTPARTERHPPQHGRLNTGEAPQNRRKLREGERKRGKGEARERGKGLGRLGFKPAVLRRRHTPCHHGNQKTASGVTRWEGGIGHVAFKKATYPMSSSIKPEGDSGYVAFKKATYPLSQSQAEQDIDAIETTSRQSPCRDPEDGAKGPKGPGCYKNSARERENGVWELPS</sequence>
<keyword evidence="3" id="KW-1185">Reference proteome</keyword>
<protein>
    <submittedName>
        <fullName evidence="2">Uncharacterized protein</fullName>
    </submittedName>
</protein>
<dbReference type="Proteomes" id="UP000652761">
    <property type="component" value="Unassembled WGS sequence"/>
</dbReference>
<evidence type="ECO:0000256" key="1">
    <source>
        <dbReference type="SAM" id="MobiDB-lite"/>
    </source>
</evidence>
<feature type="region of interest" description="Disordered" evidence="1">
    <location>
        <begin position="1"/>
        <end position="117"/>
    </location>
</feature>
<dbReference type="EMBL" id="NMUH01006179">
    <property type="protein sequence ID" value="MQM14661.1"/>
    <property type="molecule type" value="Genomic_DNA"/>
</dbReference>
<reference evidence="2" key="1">
    <citation type="submission" date="2017-07" db="EMBL/GenBank/DDBJ databases">
        <title>Taro Niue Genome Assembly and Annotation.</title>
        <authorList>
            <person name="Atibalentja N."/>
            <person name="Keating K."/>
            <person name="Fields C.J."/>
        </authorList>
    </citation>
    <scope>NUCLEOTIDE SEQUENCE</scope>
    <source>
        <strain evidence="2">Niue_2</strain>
        <tissue evidence="2">Leaf</tissue>
    </source>
</reference>
<dbReference type="AlphaFoldDB" id="A0A843X5L5"/>
<gene>
    <name evidence="2" type="ORF">Taro_047597</name>
</gene>
<organism evidence="2 3">
    <name type="scientific">Colocasia esculenta</name>
    <name type="common">Wild taro</name>
    <name type="synonym">Arum esculentum</name>
    <dbReference type="NCBI Taxonomy" id="4460"/>
    <lineage>
        <taxon>Eukaryota</taxon>
        <taxon>Viridiplantae</taxon>
        <taxon>Streptophyta</taxon>
        <taxon>Embryophyta</taxon>
        <taxon>Tracheophyta</taxon>
        <taxon>Spermatophyta</taxon>
        <taxon>Magnoliopsida</taxon>
        <taxon>Liliopsida</taxon>
        <taxon>Araceae</taxon>
        <taxon>Aroideae</taxon>
        <taxon>Colocasieae</taxon>
        <taxon>Colocasia</taxon>
    </lineage>
</organism>
<proteinExistence type="predicted"/>
<evidence type="ECO:0000313" key="2">
    <source>
        <dbReference type="EMBL" id="MQM14661.1"/>
    </source>
</evidence>
<feature type="non-terminal residue" evidence="2">
    <location>
        <position position="1"/>
    </location>
</feature>
<feature type="compositionally biased region" description="Basic and acidic residues" evidence="1">
    <location>
        <begin position="100"/>
        <end position="116"/>
    </location>
</feature>
<evidence type="ECO:0000313" key="3">
    <source>
        <dbReference type="Proteomes" id="UP000652761"/>
    </source>
</evidence>
<accession>A0A843X5L5</accession>
<name>A0A843X5L5_COLES</name>
<comment type="caution">
    <text evidence="2">The sequence shown here is derived from an EMBL/GenBank/DDBJ whole genome shotgun (WGS) entry which is preliminary data.</text>
</comment>
<feature type="region of interest" description="Disordered" evidence="1">
    <location>
        <begin position="200"/>
        <end position="240"/>
    </location>
</feature>